<dbReference type="InterPro" id="IPR013320">
    <property type="entry name" value="ConA-like_dom_sf"/>
</dbReference>
<dbReference type="PROSITE" id="PS51304">
    <property type="entry name" value="GALECTIN"/>
    <property type="match status" value="2"/>
</dbReference>
<dbReference type="GO" id="GO:0010628">
    <property type="term" value="P:positive regulation of gene expression"/>
    <property type="evidence" value="ECO:0000318"/>
    <property type="project" value="GO_Central"/>
</dbReference>
<dbReference type="GO" id="GO:0005634">
    <property type="term" value="C:nucleus"/>
    <property type="evidence" value="ECO:0000318"/>
    <property type="project" value="GO_Central"/>
</dbReference>
<reference evidence="6" key="2">
    <citation type="journal article" date="2020" name="Gigascience">
        <title>An improved pig reference genome sequence to enable pig genetics and genomics research.</title>
        <authorList>
            <person name="Warr A."/>
            <person name="Affara N."/>
            <person name="Aken B."/>
            <person name="Beiki H."/>
            <person name="Bickhart D.M."/>
            <person name="Billis K."/>
            <person name="Chow W."/>
            <person name="Eory L."/>
            <person name="Finlayson H.A."/>
            <person name="Flicek P."/>
            <person name="Giron C.G."/>
            <person name="Griffin D.K."/>
            <person name="Hall R."/>
            <person name="Hannum G."/>
            <person name="Hourlier T."/>
            <person name="Howe K."/>
            <person name="Hume D.A."/>
            <person name="Izuogu O."/>
            <person name="Kim K."/>
            <person name="Koren S."/>
            <person name="Liu H."/>
            <person name="Manchanda N."/>
            <person name="Martin F.J."/>
            <person name="Nonneman D.J."/>
            <person name="O'Connor R.E."/>
            <person name="Phillippy A.M."/>
            <person name="Rohrer G.A."/>
            <person name="Rosen B.D."/>
            <person name="Rund L.A."/>
            <person name="Sargent C.A."/>
            <person name="Schook L.B."/>
            <person name="Schroeder S.G."/>
            <person name="Schwartz A.S."/>
            <person name="Skinner B.M."/>
            <person name="Talbot R."/>
            <person name="Tseng E."/>
            <person name="Tuggle C.K."/>
            <person name="Watson M."/>
            <person name="Smith T.P.L."/>
            <person name="Archibald A.L."/>
        </authorList>
    </citation>
    <scope>NUCLEOTIDE SEQUENCE [LARGE SCALE GENOMIC DNA]</scope>
    <source>
        <strain evidence="6">Duroc</strain>
    </source>
</reference>
<sequence length="450" mass="49892">MLRMGTVSNQKLPGKAQDKEAGACRAAGSGHRGGGAMAFSGAQAPYMNPMVPFTGMIQGGLQDGLQITINGTVLMSSGSREGGRRQMPRWRTSAWSVVAVSEKRQNQHFLCPLCEPGSLEASFKGSPWSHGCAPRKLGWFTVNLQTGHRDNDIAFHFNPRFEEGGYVVCNTKQNGIWGPEERKMQMPFQRGHPFELSFLVQSSQFQVTVNGRLFVQYTHRVPFHRVDTISVTGIVQLSYISFQNTHAAPIQPTFSTVQFSQPACFPPRHKGRKPKPPGRWPANSAPITQTVIHTVQSTPGQMFPNPMIPPMAYPNPVLPIPFFASIPGGLYPSKSIMVSGTILPSAQSFYINLRSGSDIAFHLNPRFKENAVVRNTQIGSSWGPEERGLPRKMPFSRGQSFLVWILCESHCFKVAVDGQHLFEYYHRLKHLPTINSLEVGGDIQLTHVQP</sequence>
<keyword evidence="8" id="KW-1267">Proteomics identification</keyword>
<dbReference type="FunFam" id="2.60.120.200:FF:000078">
    <property type="entry name" value="Galectin"/>
    <property type="match status" value="1"/>
</dbReference>
<reference evidence="6" key="4">
    <citation type="submission" date="2025-09" db="UniProtKB">
        <authorList>
            <consortium name="Ensembl"/>
        </authorList>
    </citation>
    <scope>IDENTIFICATION</scope>
</reference>
<dbReference type="SMART" id="SM00276">
    <property type="entry name" value="GLECT"/>
    <property type="match status" value="2"/>
</dbReference>
<evidence type="ECO:0000256" key="4">
    <source>
        <dbReference type="SAM" id="MobiDB-lite"/>
    </source>
</evidence>
<feature type="region of interest" description="Disordered" evidence="4">
    <location>
        <begin position="1"/>
        <end position="29"/>
    </location>
</feature>
<dbReference type="STRING" id="9823.ENSSSCP00000045170"/>
<name>A0A287AMM9_PIG</name>
<evidence type="ECO:0000313" key="7">
    <source>
        <dbReference type="Proteomes" id="UP000008227"/>
    </source>
</evidence>
<dbReference type="GO" id="GO:0016936">
    <property type="term" value="F:galactoside binding"/>
    <property type="evidence" value="ECO:0000318"/>
    <property type="project" value="GO_Central"/>
</dbReference>
<evidence type="ECO:0000256" key="3">
    <source>
        <dbReference type="RuleBase" id="RU102079"/>
    </source>
</evidence>
<keyword evidence="2" id="KW-0677">Repeat</keyword>
<feature type="compositionally biased region" description="Polar residues" evidence="4">
    <location>
        <begin position="1"/>
        <end position="11"/>
    </location>
</feature>
<evidence type="ECO:0000256" key="1">
    <source>
        <dbReference type="ARBA" id="ARBA00022734"/>
    </source>
</evidence>
<dbReference type="SUPFAM" id="SSF49899">
    <property type="entry name" value="Concanavalin A-like lectins/glucanases"/>
    <property type="match status" value="3"/>
</dbReference>
<dbReference type="Ensembl" id="ENSSSCT00000043321.2">
    <property type="protein sequence ID" value="ENSSSCP00000045170.2"/>
    <property type="gene ID" value="ENSSSCG00000017754.5"/>
</dbReference>
<accession>A0A287AMM9</accession>
<dbReference type="ExpressionAtlas" id="A0A287AMM9">
    <property type="expression patterns" value="baseline and differential"/>
</dbReference>
<feature type="domain" description="Galectin" evidence="5">
    <location>
        <begin position="322"/>
        <end position="450"/>
    </location>
</feature>
<dbReference type="SMART" id="SM00908">
    <property type="entry name" value="Gal-bind_lectin"/>
    <property type="match status" value="2"/>
</dbReference>
<dbReference type="GO" id="GO:0032689">
    <property type="term" value="P:negative regulation of type II interferon production"/>
    <property type="evidence" value="ECO:0000318"/>
    <property type="project" value="GO_Central"/>
</dbReference>
<dbReference type="InParanoid" id="A0A287AMM9"/>
<dbReference type="Pfam" id="PF00337">
    <property type="entry name" value="Gal-bind_lectin"/>
    <property type="match status" value="2"/>
</dbReference>
<evidence type="ECO:0000313" key="6">
    <source>
        <dbReference type="Ensembl" id="ENSSSCP00000045170.2"/>
    </source>
</evidence>
<keyword evidence="7" id="KW-1185">Reference proteome</keyword>
<dbReference type="CDD" id="cd00070">
    <property type="entry name" value="GLECT"/>
    <property type="match status" value="2"/>
</dbReference>
<dbReference type="PANTHER" id="PTHR11346">
    <property type="entry name" value="GALECTIN"/>
    <property type="match status" value="1"/>
</dbReference>
<dbReference type="GO" id="GO:0030246">
    <property type="term" value="F:carbohydrate binding"/>
    <property type="evidence" value="ECO:0000318"/>
    <property type="project" value="GO_Central"/>
</dbReference>
<dbReference type="SMR" id="A0A287AMM9"/>
<gene>
    <name evidence="6" type="primary">LGALS9</name>
</gene>
<evidence type="ECO:0007829" key="8">
    <source>
        <dbReference type="PeptideAtlas" id="A0A287AMM9"/>
    </source>
</evidence>
<dbReference type="PANTHER" id="PTHR11346:SF80">
    <property type="entry name" value="GALECTIN-9C"/>
    <property type="match status" value="1"/>
</dbReference>
<dbReference type="GeneTree" id="ENSGT00940000162701"/>
<dbReference type="AlphaFoldDB" id="A0A287AMM9"/>
<evidence type="ECO:0000259" key="5">
    <source>
        <dbReference type="PROSITE" id="PS51304"/>
    </source>
</evidence>
<dbReference type="FunCoup" id="A0A287AMM9">
    <property type="interactions" value="99"/>
</dbReference>
<dbReference type="Proteomes" id="UP000008227">
    <property type="component" value="Chromosome 12"/>
</dbReference>
<proteinExistence type="evidence at protein level"/>
<protein>
    <recommendedName>
        <fullName evidence="3">Galectin</fullName>
    </recommendedName>
</protein>
<dbReference type="GO" id="GO:0005829">
    <property type="term" value="C:cytosol"/>
    <property type="evidence" value="ECO:0000318"/>
    <property type="project" value="GO_Central"/>
</dbReference>
<dbReference type="Gene3D" id="2.60.120.200">
    <property type="match status" value="2"/>
</dbReference>
<dbReference type="Bgee" id="ENSSSCG00000017754">
    <property type="expression patterns" value="Expressed in endocardial endothelium and 44 other cell types or tissues"/>
</dbReference>
<evidence type="ECO:0000256" key="2">
    <source>
        <dbReference type="ARBA" id="ARBA00022737"/>
    </source>
</evidence>
<feature type="domain" description="Galectin" evidence="5">
    <location>
        <begin position="53"/>
        <end position="243"/>
    </location>
</feature>
<dbReference type="FunFam" id="2.60.120.200:FF:000023">
    <property type="entry name" value="Galectin"/>
    <property type="match status" value="1"/>
</dbReference>
<dbReference type="GO" id="GO:2000562">
    <property type="term" value="P:negative regulation of CD4-positive, alpha-beta T cell proliferation"/>
    <property type="evidence" value="ECO:0000318"/>
    <property type="project" value="GO_Central"/>
</dbReference>
<reference evidence="7" key="1">
    <citation type="submission" date="2009-11" db="EMBL/GenBank/DDBJ databases">
        <authorList>
            <consortium name="Porcine genome sequencing project"/>
        </authorList>
    </citation>
    <scope>NUCLEOTIDE SEQUENCE [LARGE SCALE GENOMIC DNA]</scope>
    <source>
        <strain evidence="7">Duroc</strain>
    </source>
</reference>
<keyword evidence="1 3" id="KW-0430">Lectin</keyword>
<dbReference type="InterPro" id="IPR044156">
    <property type="entry name" value="Galectin-like"/>
</dbReference>
<reference evidence="6" key="3">
    <citation type="submission" date="2025-08" db="UniProtKB">
        <authorList>
            <consortium name="Ensembl"/>
        </authorList>
    </citation>
    <scope>IDENTIFICATION</scope>
</reference>
<organism evidence="6 7">
    <name type="scientific">Sus scrofa</name>
    <name type="common">Pig</name>
    <dbReference type="NCBI Taxonomy" id="9823"/>
    <lineage>
        <taxon>Eukaryota</taxon>
        <taxon>Metazoa</taxon>
        <taxon>Chordata</taxon>
        <taxon>Craniata</taxon>
        <taxon>Vertebrata</taxon>
        <taxon>Euteleostomi</taxon>
        <taxon>Mammalia</taxon>
        <taxon>Eutheria</taxon>
        <taxon>Laurasiatheria</taxon>
        <taxon>Artiodactyla</taxon>
        <taxon>Suina</taxon>
        <taxon>Suidae</taxon>
        <taxon>Sus</taxon>
    </lineage>
</organism>
<dbReference type="InterPro" id="IPR001079">
    <property type="entry name" value="Galectin_CRD"/>
</dbReference>